<reference evidence="1 2" key="1">
    <citation type="journal article" date="2020" name="Genomics">
        <title>Complete, high-quality genomes from long-read metagenomic sequencing of two wolf lichen thalli reveals enigmatic genome architecture.</title>
        <authorList>
            <person name="McKenzie S.K."/>
            <person name="Walston R.F."/>
            <person name="Allen J.L."/>
        </authorList>
    </citation>
    <scope>NUCLEOTIDE SEQUENCE [LARGE SCALE GENOMIC DNA]</scope>
    <source>
        <strain evidence="1">WasteWater1</strain>
    </source>
</reference>
<accession>A0A8H6F8E3</accession>
<evidence type="ECO:0000313" key="2">
    <source>
        <dbReference type="Proteomes" id="UP000593566"/>
    </source>
</evidence>
<gene>
    <name evidence="1" type="ORF">HO133_004907</name>
</gene>
<evidence type="ECO:0000313" key="1">
    <source>
        <dbReference type="EMBL" id="KAF6219082.1"/>
    </source>
</evidence>
<organism evidence="1 2">
    <name type="scientific">Letharia lupina</name>
    <dbReference type="NCBI Taxonomy" id="560253"/>
    <lineage>
        <taxon>Eukaryota</taxon>
        <taxon>Fungi</taxon>
        <taxon>Dikarya</taxon>
        <taxon>Ascomycota</taxon>
        <taxon>Pezizomycotina</taxon>
        <taxon>Lecanoromycetes</taxon>
        <taxon>OSLEUM clade</taxon>
        <taxon>Lecanoromycetidae</taxon>
        <taxon>Lecanorales</taxon>
        <taxon>Lecanorineae</taxon>
        <taxon>Parmeliaceae</taxon>
        <taxon>Letharia</taxon>
    </lineage>
</organism>
<name>A0A8H6F8E3_9LECA</name>
<protein>
    <submittedName>
        <fullName evidence="1">Uncharacterized protein</fullName>
    </submittedName>
</protein>
<dbReference type="EMBL" id="JACCJB010000020">
    <property type="protein sequence ID" value="KAF6219082.1"/>
    <property type="molecule type" value="Genomic_DNA"/>
</dbReference>
<proteinExistence type="predicted"/>
<dbReference type="Proteomes" id="UP000593566">
    <property type="component" value="Unassembled WGS sequence"/>
</dbReference>
<dbReference type="AlphaFoldDB" id="A0A8H6F8E3"/>
<dbReference type="GeneID" id="59333313"/>
<comment type="caution">
    <text evidence="1">The sequence shown here is derived from an EMBL/GenBank/DDBJ whole genome shotgun (WGS) entry which is preliminary data.</text>
</comment>
<sequence>MAQQKKATQADQAMEMPDVNVETAAMFTKNARWVSPDTNKTDTRTYIIEAHLQYLKHVHHTPLVIDPSNFENAVKSMPVEDRV</sequence>
<dbReference type="RefSeq" id="XP_037148517.1">
    <property type="nucleotide sequence ID" value="XM_037295819.1"/>
</dbReference>
<keyword evidence="2" id="KW-1185">Reference proteome</keyword>